<evidence type="ECO:0000256" key="6">
    <source>
        <dbReference type="ARBA" id="ARBA00047475"/>
    </source>
</evidence>
<name>A0AAV5SNV8_9BILA</name>
<dbReference type="EC" id="2.4.1.17" evidence="2"/>
<dbReference type="InterPro" id="IPR002213">
    <property type="entry name" value="UDP_glucos_trans"/>
</dbReference>
<dbReference type="PANTHER" id="PTHR48043">
    <property type="entry name" value="EG:EG0003.4 PROTEIN-RELATED"/>
    <property type="match status" value="1"/>
</dbReference>
<comment type="catalytic activity">
    <reaction evidence="6">
        <text>glucuronate acceptor + UDP-alpha-D-glucuronate = acceptor beta-D-glucuronoside + UDP + H(+)</text>
        <dbReference type="Rhea" id="RHEA:21032"/>
        <dbReference type="ChEBI" id="CHEBI:15378"/>
        <dbReference type="ChEBI" id="CHEBI:58052"/>
        <dbReference type="ChEBI" id="CHEBI:58223"/>
        <dbReference type="ChEBI" id="CHEBI:132367"/>
        <dbReference type="ChEBI" id="CHEBI:132368"/>
        <dbReference type="EC" id="2.4.1.17"/>
    </reaction>
</comment>
<dbReference type="EMBL" id="BTSX01000002">
    <property type="protein sequence ID" value="GMS85047.1"/>
    <property type="molecule type" value="Genomic_DNA"/>
</dbReference>
<accession>A0AAV5SNV8</accession>
<dbReference type="SUPFAM" id="SSF53756">
    <property type="entry name" value="UDP-Glycosyltransferase/glycogen phosphorylase"/>
    <property type="match status" value="1"/>
</dbReference>
<protein>
    <recommendedName>
        <fullName evidence="2">glucuronosyltransferase</fullName>
        <ecNumber evidence="2">2.4.1.17</ecNumber>
    </recommendedName>
</protein>
<evidence type="ECO:0000313" key="7">
    <source>
        <dbReference type="EMBL" id="GMS85047.1"/>
    </source>
</evidence>
<proteinExistence type="inferred from homology"/>
<dbReference type="Proteomes" id="UP001432027">
    <property type="component" value="Unassembled WGS sequence"/>
</dbReference>
<gene>
    <name evidence="7" type="ORF">PENTCL1PPCAC_7222</name>
</gene>
<evidence type="ECO:0000256" key="4">
    <source>
        <dbReference type="ARBA" id="ARBA00022679"/>
    </source>
</evidence>
<comment type="similarity">
    <text evidence="1">Belongs to the UDP-glycosyltransferase family.</text>
</comment>
<sequence length="225" mass="25485">FLSSSDAYKILVYNSKYAHSHSNYLGQIADILVEAGHNVTSLLPIIDSAVRDGTDHSHKIYVQPDPVVREMFVNKMDNRRQEVFEMNMANPIAPFFVSLYLCLTCVRVIDEPGLLEILKEEKFDVMIVENFDKCGIGISNRISPKSVIGVTSTFILGWHFSEWGIPQALSYRPTSLSSSLDVHSFFSRLYNLYGDVLCRLSFSFSRRSVNRALKEKFGPDYPSVA</sequence>
<keyword evidence="5" id="KW-0732">Signal</keyword>
<dbReference type="InterPro" id="IPR050271">
    <property type="entry name" value="UDP-glycosyltransferase"/>
</dbReference>
<reference evidence="7" key="1">
    <citation type="submission" date="2023-10" db="EMBL/GenBank/DDBJ databases">
        <title>Genome assembly of Pristionchus species.</title>
        <authorList>
            <person name="Yoshida K."/>
            <person name="Sommer R.J."/>
        </authorList>
    </citation>
    <scope>NUCLEOTIDE SEQUENCE</scope>
    <source>
        <strain evidence="7">RS0144</strain>
    </source>
</reference>
<dbReference type="PANTHER" id="PTHR48043:SF23">
    <property type="entry name" value="UDP-GLUCURONOSYLTRANSFERASE"/>
    <property type="match status" value="1"/>
</dbReference>
<keyword evidence="4" id="KW-0808">Transferase</keyword>
<feature type="non-terminal residue" evidence="7">
    <location>
        <position position="225"/>
    </location>
</feature>
<dbReference type="Pfam" id="PF00201">
    <property type="entry name" value="UDPGT"/>
    <property type="match status" value="1"/>
</dbReference>
<evidence type="ECO:0000256" key="5">
    <source>
        <dbReference type="ARBA" id="ARBA00022729"/>
    </source>
</evidence>
<evidence type="ECO:0000313" key="8">
    <source>
        <dbReference type="Proteomes" id="UP001432027"/>
    </source>
</evidence>
<evidence type="ECO:0000256" key="1">
    <source>
        <dbReference type="ARBA" id="ARBA00009995"/>
    </source>
</evidence>
<dbReference type="GO" id="GO:0015020">
    <property type="term" value="F:glucuronosyltransferase activity"/>
    <property type="evidence" value="ECO:0007669"/>
    <property type="project" value="UniProtKB-EC"/>
</dbReference>
<organism evidence="7 8">
    <name type="scientific">Pristionchus entomophagus</name>
    <dbReference type="NCBI Taxonomy" id="358040"/>
    <lineage>
        <taxon>Eukaryota</taxon>
        <taxon>Metazoa</taxon>
        <taxon>Ecdysozoa</taxon>
        <taxon>Nematoda</taxon>
        <taxon>Chromadorea</taxon>
        <taxon>Rhabditida</taxon>
        <taxon>Rhabditina</taxon>
        <taxon>Diplogasteromorpha</taxon>
        <taxon>Diplogasteroidea</taxon>
        <taxon>Neodiplogasteridae</taxon>
        <taxon>Pristionchus</taxon>
    </lineage>
</organism>
<comment type="caution">
    <text evidence="7">The sequence shown here is derived from an EMBL/GenBank/DDBJ whole genome shotgun (WGS) entry which is preliminary data.</text>
</comment>
<keyword evidence="8" id="KW-1185">Reference proteome</keyword>
<evidence type="ECO:0000256" key="2">
    <source>
        <dbReference type="ARBA" id="ARBA00012544"/>
    </source>
</evidence>
<keyword evidence="3" id="KW-0328">Glycosyltransferase</keyword>
<dbReference type="AlphaFoldDB" id="A0AAV5SNV8"/>
<evidence type="ECO:0000256" key="3">
    <source>
        <dbReference type="ARBA" id="ARBA00022676"/>
    </source>
</evidence>
<feature type="non-terminal residue" evidence="7">
    <location>
        <position position="1"/>
    </location>
</feature>